<sequence>MLCLLMMFSVVSTSSAAVIGSTSYGYVEKFTYGNPNSNVKIVYITGVHPMEDEFSYDVANVVRNRSNSLNYRYIVYKVHVTKSASNYTQGRINGQLLAQKFVVPNVIRIKPTFVFDVHENHGASSGYKYYRFLYPISKGSYTLGIARSIVYRMPSLVIYTPPNPTSPQYVTVPIANNGTPTIILETYHFDSASKKLQDARRFVNAVDNTYFR</sequence>
<name>A0A2A2H0F0_METBR</name>
<dbReference type="AlphaFoldDB" id="A0A2A2H0F0"/>
<reference evidence="1 2" key="1">
    <citation type="journal article" date="2017" name="BMC Genomics">
        <title>Genomic analysis of methanogenic archaea reveals a shift towards energy conservation.</title>
        <authorList>
            <person name="Gilmore S.P."/>
            <person name="Henske J.K."/>
            <person name="Sexton J.A."/>
            <person name="Solomon K.V."/>
            <person name="Seppala S."/>
            <person name="Yoo J.I."/>
            <person name="Huyett L.M."/>
            <person name="Pressman A."/>
            <person name="Cogan J.Z."/>
            <person name="Kivenson V."/>
            <person name="Peng X."/>
            <person name="Tan Y."/>
            <person name="Valentine D.L."/>
            <person name="O'Malley M.A."/>
        </authorList>
    </citation>
    <scope>NUCLEOTIDE SEQUENCE [LARGE SCALE GENOMIC DNA]</scope>
    <source>
        <strain evidence="1 2">M.o.H.</strain>
    </source>
</reference>
<dbReference type="Proteomes" id="UP000217784">
    <property type="component" value="Unassembled WGS sequence"/>
</dbReference>
<comment type="caution">
    <text evidence="1">The sequence shown here is derived from an EMBL/GenBank/DDBJ whole genome shotgun (WGS) entry which is preliminary data.</text>
</comment>
<organism evidence="1 2">
    <name type="scientific">Methanobacterium bryantii</name>
    <dbReference type="NCBI Taxonomy" id="2161"/>
    <lineage>
        <taxon>Archaea</taxon>
        <taxon>Methanobacteriati</taxon>
        <taxon>Methanobacteriota</taxon>
        <taxon>Methanomada group</taxon>
        <taxon>Methanobacteria</taxon>
        <taxon>Methanobacteriales</taxon>
        <taxon>Methanobacteriaceae</taxon>
        <taxon>Methanobacterium</taxon>
    </lineage>
</organism>
<dbReference type="EMBL" id="LMVM01000041">
    <property type="protein sequence ID" value="PAV02892.1"/>
    <property type="molecule type" value="Genomic_DNA"/>
</dbReference>
<proteinExistence type="predicted"/>
<gene>
    <name evidence="1" type="ORF">ASJ80_03540</name>
</gene>
<accession>A0A2A2H0F0</accession>
<evidence type="ECO:0000313" key="1">
    <source>
        <dbReference type="EMBL" id="PAV02892.1"/>
    </source>
</evidence>
<keyword evidence="2" id="KW-1185">Reference proteome</keyword>
<protein>
    <submittedName>
        <fullName evidence="1">Uncharacterized protein</fullName>
    </submittedName>
</protein>
<evidence type="ECO:0000313" key="2">
    <source>
        <dbReference type="Proteomes" id="UP000217784"/>
    </source>
</evidence>